<feature type="transmembrane region" description="Helical" evidence="1">
    <location>
        <begin position="93"/>
        <end position="111"/>
    </location>
</feature>
<dbReference type="InParanoid" id="E3J192"/>
<organism evidence="2 3">
    <name type="scientific">Pseudofrankia inefficax (strain DSM 45817 / CECT 9037 / DDB 130130 / EuI1c)</name>
    <name type="common">Frankia inefficax</name>
    <dbReference type="NCBI Taxonomy" id="298654"/>
    <lineage>
        <taxon>Bacteria</taxon>
        <taxon>Bacillati</taxon>
        <taxon>Actinomycetota</taxon>
        <taxon>Actinomycetes</taxon>
        <taxon>Frankiales</taxon>
        <taxon>Frankiaceae</taxon>
        <taxon>Pseudofrankia</taxon>
    </lineage>
</organism>
<gene>
    <name evidence="2" type="ordered locus">FraEuI1c_1198</name>
</gene>
<dbReference type="eggNOG" id="ENOG5033APF">
    <property type="taxonomic scope" value="Bacteria"/>
</dbReference>
<dbReference type="HOGENOM" id="CLU_1832251_0_0_11"/>
<protein>
    <recommendedName>
        <fullName evidence="4">DUF3618 domain-containing protein</fullName>
    </recommendedName>
</protein>
<keyword evidence="3" id="KW-1185">Reference proteome</keyword>
<evidence type="ECO:0000256" key="1">
    <source>
        <dbReference type="SAM" id="Phobius"/>
    </source>
</evidence>
<evidence type="ECO:0000313" key="3">
    <source>
        <dbReference type="Proteomes" id="UP000002484"/>
    </source>
</evidence>
<dbReference type="KEGG" id="fri:FraEuI1c_1198"/>
<sequence length="119" mass="12571">MPQDPAIIQSQIEETRAELAETIDAIAELVHPRRVAERAGEQARAKLAELRARAGHHGGQPLELAADAPGAGLVAAEPPGVRGPAGGSRSVRWGRVALAVGATMLLVVGTTRRRRRHRG</sequence>
<dbReference type="Pfam" id="PF12277">
    <property type="entry name" value="DUF3618"/>
    <property type="match status" value="1"/>
</dbReference>
<evidence type="ECO:0000313" key="2">
    <source>
        <dbReference type="EMBL" id="ADP79270.1"/>
    </source>
</evidence>
<dbReference type="EMBL" id="CP002299">
    <property type="protein sequence ID" value="ADP79270.1"/>
    <property type="molecule type" value="Genomic_DNA"/>
</dbReference>
<name>E3J192_PSEI1</name>
<keyword evidence="1" id="KW-0472">Membrane</keyword>
<dbReference type="InterPro" id="IPR022062">
    <property type="entry name" value="DUF3618"/>
</dbReference>
<reference evidence="2 3" key="1">
    <citation type="submission" date="2010-10" db="EMBL/GenBank/DDBJ databases">
        <title>Complete sequence of Frankia sp. EuI1c.</title>
        <authorList>
            <consortium name="US DOE Joint Genome Institute"/>
            <person name="Lucas S."/>
            <person name="Copeland A."/>
            <person name="Lapidus A."/>
            <person name="Cheng J.-F."/>
            <person name="Bruce D."/>
            <person name="Goodwin L."/>
            <person name="Pitluck S."/>
            <person name="Chertkov O."/>
            <person name="Detter J.C."/>
            <person name="Han C."/>
            <person name="Tapia R."/>
            <person name="Land M."/>
            <person name="Hauser L."/>
            <person name="Jeffries C."/>
            <person name="Kyrpides N."/>
            <person name="Ivanova N."/>
            <person name="Mikhailova N."/>
            <person name="Beauchemin N."/>
            <person name="Sen A."/>
            <person name="Sur S.A."/>
            <person name="Gtari M."/>
            <person name="Wall L."/>
            <person name="Tisa L."/>
            <person name="Woyke T."/>
        </authorList>
    </citation>
    <scope>NUCLEOTIDE SEQUENCE [LARGE SCALE GENOMIC DNA]</scope>
    <source>
        <strain evidence="3">DSM 45817 / CECT 9037 / EuI1c</strain>
    </source>
</reference>
<proteinExistence type="predicted"/>
<evidence type="ECO:0008006" key="4">
    <source>
        <dbReference type="Google" id="ProtNLM"/>
    </source>
</evidence>
<dbReference type="AlphaFoldDB" id="E3J192"/>
<accession>E3J192</accession>
<dbReference type="RefSeq" id="WP_013422391.1">
    <property type="nucleotide sequence ID" value="NC_014666.1"/>
</dbReference>
<dbReference type="Proteomes" id="UP000002484">
    <property type="component" value="Chromosome"/>
</dbReference>
<dbReference type="OrthoDB" id="3218417at2"/>
<keyword evidence="1" id="KW-1133">Transmembrane helix</keyword>
<keyword evidence="1" id="KW-0812">Transmembrane</keyword>